<feature type="chain" id="PRO_5046385449" description="DUF3300 domain-containing protein" evidence="2">
    <location>
        <begin position="23"/>
        <end position="323"/>
    </location>
</feature>
<feature type="signal peptide" evidence="2">
    <location>
        <begin position="1"/>
        <end position="22"/>
    </location>
</feature>
<accession>A0ABS3M2Q8</accession>
<evidence type="ECO:0000313" key="3">
    <source>
        <dbReference type="EMBL" id="MBO1362477.1"/>
    </source>
</evidence>
<sequence length="323" mass="37600">MKRMILCLALFGVLPLSMIAQDDDVYFVPKKTAEAERSYGRIDQKSAYYVGSKRDVDEYNRRGKYWSHYQKIGTDTKGNDIIEFRKGNGLYPDSMYIDTTFVGRYYDTMVEDADDFRYSTRMRMWDGFYDPWFYPYYMNYPYYRYRYYGYAYNPWYTPWYNNWAGYYGWYDPWYYPGWYGYGWGYPYYYGGYWGGGYWPHHYVTVTQSNRPAGWHSYSFGNRADSYNRQSSKGRTFSSRVEDGTFRSRGYTPNNDRSSNVYRGHNGTFSGRNNTPTRSYTPESSFPLSGGFGSRGGGSFGGGSTGGARSGGSFGGGGGRFGHR</sequence>
<evidence type="ECO:0008006" key="5">
    <source>
        <dbReference type="Google" id="ProtNLM"/>
    </source>
</evidence>
<gene>
    <name evidence="3" type="ORF">JHU38_01535</name>
</gene>
<evidence type="ECO:0000256" key="1">
    <source>
        <dbReference type="SAM" id="MobiDB-lite"/>
    </source>
</evidence>
<keyword evidence="2" id="KW-0732">Signal</keyword>
<reference evidence="3 4" key="1">
    <citation type="submission" date="2021-01" db="EMBL/GenBank/DDBJ databases">
        <title>Prevotella A2931 sp. nov.</title>
        <authorList>
            <person name="Buhl M."/>
            <person name="Oberhettinger P."/>
        </authorList>
    </citation>
    <scope>NUCLEOTIDE SEQUENCE [LARGE SCALE GENOMIC DNA]</scope>
    <source>
        <strain evidence="3 4">A2931</strain>
    </source>
</reference>
<feature type="compositionally biased region" description="Polar residues" evidence="1">
    <location>
        <begin position="250"/>
        <end position="286"/>
    </location>
</feature>
<dbReference type="Proteomes" id="UP000664265">
    <property type="component" value="Unassembled WGS sequence"/>
</dbReference>
<dbReference type="EMBL" id="JAERMS010000002">
    <property type="protein sequence ID" value="MBO1362477.1"/>
    <property type="molecule type" value="Genomic_DNA"/>
</dbReference>
<dbReference type="RefSeq" id="WP_107582447.1">
    <property type="nucleotide sequence ID" value="NZ_JAERMS010000002.1"/>
</dbReference>
<evidence type="ECO:0000256" key="2">
    <source>
        <dbReference type="SAM" id="SignalP"/>
    </source>
</evidence>
<organism evidence="3 4">
    <name type="scientific">Prevotella illustrans</name>
    <dbReference type="NCBI Taxonomy" id="2800387"/>
    <lineage>
        <taxon>Bacteria</taxon>
        <taxon>Pseudomonadati</taxon>
        <taxon>Bacteroidota</taxon>
        <taxon>Bacteroidia</taxon>
        <taxon>Bacteroidales</taxon>
        <taxon>Prevotellaceae</taxon>
        <taxon>Prevotella</taxon>
    </lineage>
</organism>
<feature type="compositionally biased region" description="Polar residues" evidence="1">
    <location>
        <begin position="227"/>
        <end position="238"/>
    </location>
</feature>
<protein>
    <recommendedName>
        <fullName evidence="5">DUF3300 domain-containing protein</fullName>
    </recommendedName>
</protein>
<evidence type="ECO:0000313" key="4">
    <source>
        <dbReference type="Proteomes" id="UP000664265"/>
    </source>
</evidence>
<comment type="caution">
    <text evidence="3">The sequence shown here is derived from an EMBL/GenBank/DDBJ whole genome shotgun (WGS) entry which is preliminary data.</text>
</comment>
<feature type="compositionally biased region" description="Gly residues" evidence="1">
    <location>
        <begin position="289"/>
        <end position="323"/>
    </location>
</feature>
<name>A0ABS3M2Q8_9BACT</name>
<keyword evidence="4" id="KW-1185">Reference proteome</keyword>
<proteinExistence type="predicted"/>
<feature type="region of interest" description="Disordered" evidence="1">
    <location>
        <begin position="227"/>
        <end position="323"/>
    </location>
</feature>